<evidence type="ECO:0000313" key="2">
    <source>
        <dbReference type="EMBL" id="CAB4129396.1"/>
    </source>
</evidence>
<evidence type="ECO:0000256" key="1">
    <source>
        <dbReference type="SAM" id="MobiDB-lite"/>
    </source>
</evidence>
<gene>
    <name evidence="2" type="ORF">UFOVP118_36</name>
</gene>
<organism evidence="2">
    <name type="scientific">uncultured Caudovirales phage</name>
    <dbReference type="NCBI Taxonomy" id="2100421"/>
    <lineage>
        <taxon>Viruses</taxon>
        <taxon>Duplodnaviria</taxon>
        <taxon>Heunggongvirae</taxon>
        <taxon>Uroviricota</taxon>
        <taxon>Caudoviricetes</taxon>
        <taxon>Peduoviridae</taxon>
        <taxon>Maltschvirus</taxon>
        <taxon>Maltschvirus maltsch</taxon>
    </lineage>
</organism>
<sequence length="206" mass="22905">MAKPKYFAIDAGFFPAIVYLCFGDDALQQLFDDNKLSTGIHAFDKGEAETITIHTHLGHLIVMVFDLDNYESDENDAVWIGVISHEVSHAVEKLGHFIGEDNLAGETRAYLTQSVVEQVYSASLIERAEIARKRDRKLLNKKGKGKEGFVLEVDLDSNGSSGPDSAPPKLPTVRRTKNAKRRDQSETEDSVQPARTAWVSRRSDSV</sequence>
<protein>
    <submittedName>
        <fullName evidence="2">Uncharacterized protein</fullName>
    </submittedName>
</protein>
<proteinExistence type="predicted"/>
<accession>A0A6J5L833</accession>
<name>A0A6J5L833_9CAUD</name>
<dbReference type="EMBL" id="LR796234">
    <property type="protein sequence ID" value="CAB4129396.1"/>
    <property type="molecule type" value="Genomic_DNA"/>
</dbReference>
<reference evidence="2" key="1">
    <citation type="submission" date="2020-04" db="EMBL/GenBank/DDBJ databases">
        <authorList>
            <person name="Chiriac C."/>
            <person name="Salcher M."/>
            <person name="Ghai R."/>
            <person name="Kavagutti S V."/>
        </authorList>
    </citation>
    <scope>NUCLEOTIDE SEQUENCE</scope>
</reference>
<feature type="region of interest" description="Disordered" evidence="1">
    <location>
        <begin position="153"/>
        <end position="206"/>
    </location>
</feature>